<reference evidence="1 2" key="1">
    <citation type="submission" date="2017-08" db="EMBL/GenBank/DDBJ databases">
        <authorList>
            <person name="de Groot N.N."/>
        </authorList>
    </citation>
    <scope>NUCLEOTIDE SEQUENCE [LARGE SCALE GENOMIC DNA]</scope>
    <source>
        <strain evidence="1 2">USBA 78</strain>
    </source>
</reference>
<dbReference type="Proteomes" id="UP000219068">
    <property type="component" value="Unassembled WGS sequence"/>
</dbReference>
<accession>A0A285TU95</accession>
<name>A0A285TU95_9PROT</name>
<dbReference type="AlphaFoldDB" id="A0A285TU95"/>
<sequence>MNFSTAQIETMAEAIYIQRSSRAGRECAGWAKRLKQDRDDTREEVMAAVLSIGCTIEGKASMLDVLTTTFDCERAENMPE</sequence>
<dbReference type="EMBL" id="OBMM01000005">
    <property type="protein sequence ID" value="SOC27425.1"/>
    <property type="molecule type" value="Genomic_DNA"/>
</dbReference>
<evidence type="ECO:0000313" key="1">
    <source>
        <dbReference type="EMBL" id="SOC27425.1"/>
    </source>
</evidence>
<protein>
    <submittedName>
        <fullName evidence="1">Uncharacterized protein</fullName>
    </submittedName>
</protein>
<dbReference type="RefSeq" id="WP_097052938.1">
    <property type="nucleotide sequence ID" value="NZ_OBMM01000005.1"/>
</dbReference>
<proteinExistence type="predicted"/>
<organism evidence="1 2">
    <name type="scientific">Thalassospira xiamenensis</name>
    <dbReference type="NCBI Taxonomy" id="220697"/>
    <lineage>
        <taxon>Bacteria</taxon>
        <taxon>Pseudomonadati</taxon>
        <taxon>Pseudomonadota</taxon>
        <taxon>Alphaproteobacteria</taxon>
        <taxon>Rhodospirillales</taxon>
        <taxon>Thalassospiraceae</taxon>
        <taxon>Thalassospira</taxon>
    </lineage>
</organism>
<gene>
    <name evidence="1" type="ORF">SAMN05428964_105412</name>
</gene>
<evidence type="ECO:0000313" key="2">
    <source>
        <dbReference type="Proteomes" id="UP000219068"/>
    </source>
</evidence>